<dbReference type="EMBL" id="JABFAC010000010">
    <property type="protein sequence ID" value="MBA0626516.1"/>
    <property type="molecule type" value="Genomic_DNA"/>
</dbReference>
<name>A0A7J8SLM1_GOSDV</name>
<evidence type="ECO:0000313" key="1">
    <source>
        <dbReference type="EMBL" id="MBA0626516.1"/>
    </source>
</evidence>
<comment type="caution">
    <text evidence="1">The sequence shown here is derived from an EMBL/GenBank/DDBJ whole genome shotgun (WGS) entry which is preliminary data.</text>
</comment>
<dbReference type="AlphaFoldDB" id="A0A7J8SLM1"/>
<accession>A0A7J8SLM1</accession>
<sequence length="57" mass="6993">MPFFVHGSIFWCPRRRGTTLIHPELGGYTLLQWRYCRRGYSWEQIQWRRCEACSLEN</sequence>
<proteinExistence type="predicted"/>
<organism evidence="1 2">
    <name type="scientific">Gossypium davidsonii</name>
    <name type="common">Davidson's cotton</name>
    <name type="synonym">Gossypium klotzschianum subsp. davidsonii</name>
    <dbReference type="NCBI Taxonomy" id="34287"/>
    <lineage>
        <taxon>Eukaryota</taxon>
        <taxon>Viridiplantae</taxon>
        <taxon>Streptophyta</taxon>
        <taxon>Embryophyta</taxon>
        <taxon>Tracheophyta</taxon>
        <taxon>Spermatophyta</taxon>
        <taxon>Magnoliopsida</taxon>
        <taxon>eudicotyledons</taxon>
        <taxon>Gunneridae</taxon>
        <taxon>Pentapetalae</taxon>
        <taxon>rosids</taxon>
        <taxon>malvids</taxon>
        <taxon>Malvales</taxon>
        <taxon>Malvaceae</taxon>
        <taxon>Malvoideae</taxon>
        <taxon>Gossypium</taxon>
    </lineage>
</organism>
<evidence type="ECO:0000313" key="2">
    <source>
        <dbReference type="Proteomes" id="UP000593561"/>
    </source>
</evidence>
<reference evidence="1 2" key="1">
    <citation type="journal article" date="2019" name="Genome Biol. Evol.">
        <title>Insights into the evolution of the New World diploid cottons (Gossypium, subgenus Houzingenia) based on genome sequencing.</title>
        <authorList>
            <person name="Grover C.E."/>
            <person name="Arick M.A. 2nd"/>
            <person name="Thrash A."/>
            <person name="Conover J.L."/>
            <person name="Sanders W.S."/>
            <person name="Peterson D.G."/>
            <person name="Frelichowski J.E."/>
            <person name="Scheffler J.A."/>
            <person name="Scheffler B.E."/>
            <person name="Wendel J.F."/>
        </authorList>
    </citation>
    <scope>NUCLEOTIDE SEQUENCE [LARGE SCALE GENOMIC DNA]</scope>
    <source>
        <strain evidence="1">27</strain>
        <tissue evidence="1">Leaf</tissue>
    </source>
</reference>
<protein>
    <submittedName>
        <fullName evidence="1">Uncharacterized protein</fullName>
    </submittedName>
</protein>
<gene>
    <name evidence="1" type="ORF">Godav_004172</name>
</gene>
<dbReference type="Proteomes" id="UP000593561">
    <property type="component" value="Unassembled WGS sequence"/>
</dbReference>
<keyword evidence="2" id="KW-1185">Reference proteome</keyword>